<evidence type="ECO:0000259" key="8">
    <source>
        <dbReference type="Pfam" id="PF13742"/>
    </source>
</evidence>
<organism evidence="9 10">
    <name type="scientific">Candidatus Providencia siddallii</name>
    <dbReference type="NCBI Taxonomy" id="1715285"/>
    <lineage>
        <taxon>Bacteria</taxon>
        <taxon>Pseudomonadati</taxon>
        <taxon>Pseudomonadota</taxon>
        <taxon>Gammaproteobacteria</taxon>
        <taxon>Enterobacterales</taxon>
        <taxon>Morganellaceae</taxon>
        <taxon>Providencia</taxon>
    </lineage>
</organism>
<evidence type="ECO:0000259" key="7">
    <source>
        <dbReference type="Pfam" id="PF02601"/>
    </source>
</evidence>
<sequence length="449" mass="51610">MSIKQNNIIYSVSNINKNARKLLENQIGQIWLTAEVSNFSQPSSGHWYLTLKDDRSQIRAAMFRNQNLKLQFRPQNGSQILVKAILTIYEPRGDYQLIIEYMKPSGEGLLQQKFEQLKQTLMLEGLFEIIHKKHLPTPTNSIGIITSPTGAAIQDILKILQRRDPSLPIIIYPTQVQGDNAANQISHMIEIANLRKECDVIIIGRGGGTLEDLWAFNEEIVARAIFNSKIPIISAVGHETDVTISDYVADIRAPTPSAAAELVSRDQSEMIRQLKSSKQHIEIAMDYYLSNKQRIFAFFYHRLKQQHPELNLIKQKNKLNLLKQKLIQIIIKLLQLIILNFKKNEYNLLQNNLQTKIQKHQQNLISTKYHIQNLIITFLNDYNKRFISIYSKLETVSPLLTISRGFSISQTLDGTILKKIKQVKLGMTLLTRLSDGWVESKIFRIKNKI</sequence>
<comment type="similarity">
    <text evidence="5 6">Belongs to the XseA family.</text>
</comment>
<comment type="subunit">
    <text evidence="5">Heterooligomer composed of large and small subunits.</text>
</comment>
<comment type="subcellular location">
    <subcellularLocation>
        <location evidence="5 6">Cytoplasm</location>
    </subcellularLocation>
</comment>
<evidence type="ECO:0000256" key="3">
    <source>
        <dbReference type="ARBA" id="ARBA00022801"/>
    </source>
</evidence>
<evidence type="ECO:0000256" key="1">
    <source>
        <dbReference type="ARBA" id="ARBA00022490"/>
    </source>
</evidence>
<protein>
    <recommendedName>
        <fullName evidence="5">Exodeoxyribonuclease 7 large subunit</fullName>
        <ecNumber evidence="5">3.1.11.6</ecNumber>
    </recommendedName>
    <alternativeName>
        <fullName evidence="5">Exodeoxyribonuclease VII large subunit</fullName>
        <shortName evidence="5">Exonuclease VII large subunit</shortName>
    </alternativeName>
</protein>
<keyword evidence="10" id="KW-1185">Reference proteome</keyword>
<dbReference type="Pfam" id="PF02601">
    <property type="entry name" value="Exonuc_VII_L"/>
    <property type="match status" value="1"/>
</dbReference>
<gene>
    <name evidence="5 9" type="primary">xseA</name>
    <name evidence="9" type="ORF">PRHACTZTBTEA_232</name>
</gene>
<feature type="domain" description="OB-fold nucleic acid binding" evidence="8">
    <location>
        <begin position="10"/>
        <end position="102"/>
    </location>
</feature>
<dbReference type="NCBIfam" id="TIGR00237">
    <property type="entry name" value="xseA"/>
    <property type="match status" value="1"/>
</dbReference>
<dbReference type="Proteomes" id="UP001497533">
    <property type="component" value="Chromosome"/>
</dbReference>
<proteinExistence type="inferred from homology"/>
<keyword evidence="2 5" id="KW-0540">Nuclease</keyword>
<keyword evidence="4 5" id="KW-0269">Exonuclease</keyword>
<dbReference type="EMBL" id="OZ034688">
    <property type="protein sequence ID" value="CAL1329157.1"/>
    <property type="molecule type" value="Genomic_DNA"/>
</dbReference>
<reference evidence="9" key="1">
    <citation type="submission" date="2024-04" db="EMBL/GenBank/DDBJ databases">
        <authorList>
            <person name="Manzano-Marin A."/>
            <person name="Manzano-Marin A."/>
            <person name="Alejandro Manzano Marin A."/>
        </authorList>
    </citation>
    <scope>NUCLEOTIDE SEQUENCE [LARGE SCALE GENOMIC DNA]</scope>
    <source>
        <strain evidence="9">TABTEA</strain>
    </source>
</reference>
<dbReference type="GO" id="GO:0008855">
    <property type="term" value="F:exodeoxyribonuclease VII activity"/>
    <property type="evidence" value="ECO:0007669"/>
    <property type="project" value="UniProtKB-EC"/>
</dbReference>
<dbReference type="HAMAP" id="MF_00378">
    <property type="entry name" value="Exonuc_7_L"/>
    <property type="match status" value="1"/>
</dbReference>
<evidence type="ECO:0000256" key="5">
    <source>
        <dbReference type="HAMAP-Rule" id="MF_00378"/>
    </source>
</evidence>
<dbReference type="InterPro" id="IPR025824">
    <property type="entry name" value="OB-fold_nuc-bd_dom"/>
</dbReference>
<evidence type="ECO:0000313" key="9">
    <source>
        <dbReference type="EMBL" id="CAL1329157.1"/>
    </source>
</evidence>
<dbReference type="RefSeq" id="WP_341765206.1">
    <property type="nucleotide sequence ID" value="NZ_OZ034688.1"/>
</dbReference>
<name>A0ABP1CF58_9GAMM</name>
<keyword evidence="3 5" id="KW-0378">Hydrolase</keyword>
<evidence type="ECO:0000256" key="2">
    <source>
        <dbReference type="ARBA" id="ARBA00022722"/>
    </source>
</evidence>
<dbReference type="InterPro" id="IPR020579">
    <property type="entry name" value="Exonuc_VII_lsu_C"/>
</dbReference>
<evidence type="ECO:0000256" key="4">
    <source>
        <dbReference type="ARBA" id="ARBA00022839"/>
    </source>
</evidence>
<evidence type="ECO:0000313" key="10">
    <source>
        <dbReference type="Proteomes" id="UP001497533"/>
    </source>
</evidence>
<evidence type="ECO:0000256" key="6">
    <source>
        <dbReference type="RuleBase" id="RU004355"/>
    </source>
</evidence>
<dbReference type="PANTHER" id="PTHR30008">
    <property type="entry name" value="EXODEOXYRIBONUCLEASE 7 LARGE SUBUNIT"/>
    <property type="match status" value="1"/>
</dbReference>
<dbReference type="CDD" id="cd04489">
    <property type="entry name" value="ExoVII_LU_OBF"/>
    <property type="match status" value="1"/>
</dbReference>
<dbReference type="InterPro" id="IPR003753">
    <property type="entry name" value="Exonuc_VII_L"/>
</dbReference>
<accession>A0ABP1CF58</accession>
<comment type="catalytic activity">
    <reaction evidence="5 6">
        <text>Exonucleolytic cleavage in either 5'- to 3'- or 3'- to 5'-direction to yield nucleoside 5'-phosphates.</text>
        <dbReference type="EC" id="3.1.11.6"/>
    </reaction>
</comment>
<dbReference type="EC" id="3.1.11.6" evidence="5"/>
<keyword evidence="1 5" id="KW-0963">Cytoplasm</keyword>
<feature type="domain" description="Exonuclease VII large subunit C-terminal" evidence="7">
    <location>
        <begin position="126"/>
        <end position="440"/>
    </location>
</feature>
<dbReference type="PANTHER" id="PTHR30008:SF0">
    <property type="entry name" value="EXODEOXYRIBONUCLEASE 7 LARGE SUBUNIT"/>
    <property type="match status" value="1"/>
</dbReference>
<comment type="function">
    <text evidence="5">Bidirectionally degrades single-stranded DNA into large acid-insoluble oligonucleotides, which are then degraded further into small acid-soluble oligonucleotides.</text>
</comment>
<dbReference type="Pfam" id="PF13742">
    <property type="entry name" value="tRNA_anti_2"/>
    <property type="match status" value="1"/>
</dbReference>